<proteinExistence type="predicted"/>
<feature type="domain" description="HTH marR-type" evidence="2">
    <location>
        <begin position="27"/>
        <end position="72"/>
    </location>
</feature>
<evidence type="ECO:0000313" key="3">
    <source>
        <dbReference type="EMBL" id="MDT0263770.1"/>
    </source>
</evidence>
<evidence type="ECO:0000313" key="4">
    <source>
        <dbReference type="Proteomes" id="UP001183176"/>
    </source>
</evidence>
<dbReference type="Pfam" id="PF12802">
    <property type="entry name" value="MarR_2"/>
    <property type="match status" value="1"/>
</dbReference>
<keyword evidence="4" id="KW-1185">Reference proteome</keyword>
<dbReference type="Proteomes" id="UP001183176">
    <property type="component" value="Unassembled WGS sequence"/>
</dbReference>
<feature type="compositionally biased region" description="Basic and acidic residues" evidence="1">
    <location>
        <begin position="68"/>
        <end position="78"/>
    </location>
</feature>
<feature type="region of interest" description="Disordered" evidence="1">
    <location>
        <begin position="61"/>
        <end position="105"/>
    </location>
</feature>
<dbReference type="InterPro" id="IPR036390">
    <property type="entry name" value="WH_DNA-bd_sf"/>
</dbReference>
<accession>A0ABU2JFJ9</accession>
<protein>
    <submittedName>
        <fullName evidence="3">MarR family transcriptional regulator</fullName>
    </submittedName>
</protein>
<reference evidence="4" key="1">
    <citation type="submission" date="2023-07" db="EMBL/GenBank/DDBJ databases">
        <title>30 novel species of actinomycetes from the DSMZ collection.</title>
        <authorList>
            <person name="Nouioui I."/>
        </authorList>
    </citation>
    <scope>NUCLEOTIDE SEQUENCE [LARGE SCALE GENOMIC DNA]</scope>
    <source>
        <strain evidence="4">DSM 44399</strain>
    </source>
</reference>
<feature type="compositionally biased region" description="Basic and acidic residues" evidence="1">
    <location>
        <begin position="1"/>
        <end position="19"/>
    </location>
</feature>
<organism evidence="3 4">
    <name type="scientific">Jatrophihabitans lederbergiae</name>
    <dbReference type="NCBI Taxonomy" id="3075547"/>
    <lineage>
        <taxon>Bacteria</taxon>
        <taxon>Bacillati</taxon>
        <taxon>Actinomycetota</taxon>
        <taxon>Actinomycetes</taxon>
        <taxon>Jatrophihabitantales</taxon>
        <taxon>Jatrophihabitantaceae</taxon>
        <taxon>Jatrophihabitans</taxon>
    </lineage>
</organism>
<dbReference type="InterPro" id="IPR000835">
    <property type="entry name" value="HTH_MarR-typ"/>
</dbReference>
<dbReference type="Gene3D" id="1.10.10.10">
    <property type="entry name" value="Winged helix-like DNA-binding domain superfamily/Winged helix DNA-binding domain"/>
    <property type="match status" value="1"/>
</dbReference>
<sequence>MHENSNRRSTRSDEIDKVSTSDTVAQALTIRPGSTVAELAAATGLGRSTVGKVLAALEAAGAARRQPGGRDRAQRLPDRWMPASDPHTKTAAPGKATTAGGSATGRLSKGELGAMVVGYLISHPDDEVGPTVVARALNRSQGAVANALTKLVTTGEVELTSETPRRYRRAATA</sequence>
<feature type="compositionally biased region" description="Low complexity" evidence="1">
    <location>
        <begin position="89"/>
        <end position="105"/>
    </location>
</feature>
<dbReference type="RefSeq" id="WP_311424926.1">
    <property type="nucleotide sequence ID" value="NZ_JAVREH010000051.1"/>
</dbReference>
<comment type="caution">
    <text evidence="3">The sequence shown here is derived from an EMBL/GenBank/DDBJ whole genome shotgun (WGS) entry which is preliminary data.</text>
</comment>
<dbReference type="SUPFAM" id="SSF46785">
    <property type="entry name" value="Winged helix' DNA-binding domain"/>
    <property type="match status" value="1"/>
</dbReference>
<feature type="region of interest" description="Disordered" evidence="1">
    <location>
        <begin position="1"/>
        <end position="26"/>
    </location>
</feature>
<dbReference type="EMBL" id="JAVREH010000051">
    <property type="protein sequence ID" value="MDT0263770.1"/>
    <property type="molecule type" value="Genomic_DNA"/>
</dbReference>
<evidence type="ECO:0000256" key="1">
    <source>
        <dbReference type="SAM" id="MobiDB-lite"/>
    </source>
</evidence>
<dbReference type="InterPro" id="IPR036388">
    <property type="entry name" value="WH-like_DNA-bd_sf"/>
</dbReference>
<gene>
    <name evidence="3" type="ORF">RM423_20555</name>
</gene>
<name>A0ABU2JFJ9_9ACTN</name>
<evidence type="ECO:0000259" key="2">
    <source>
        <dbReference type="Pfam" id="PF12802"/>
    </source>
</evidence>